<accession>A0AAV5S4W7</accession>
<dbReference type="InterPro" id="IPR000811">
    <property type="entry name" value="Glyco_trans_35"/>
</dbReference>
<keyword evidence="5 10" id="KW-0328">Glycosyltransferase</keyword>
<dbReference type="AlphaFoldDB" id="A0AAV5S4W7"/>
<dbReference type="SUPFAM" id="SSF53756">
    <property type="entry name" value="UDP-Glycosyltransferase/glycogen phosphorylase"/>
    <property type="match status" value="1"/>
</dbReference>
<dbReference type="Proteomes" id="UP001377567">
    <property type="component" value="Unassembled WGS sequence"/>
</dbReference>
<evidence type="ECO:0000256" key="4">
    <source>
        <dbReference type="ARBA" id="ARBA00022533"/>
    </source>
</evidence>
<evidence type="ECO:0000256" key="2">
    <source>
        <dbReference type="ARBA" id="ARBA00001933"/>
    </source>
</evidence>
<dbReference type="PANTHER" id="PTHR11468">
    <property type="entry name" value="GLYCOGEN PHOSPHORYLASE"/>
    <property type="match status" value="1"/>
</dbReference>
<dbReference type="InterPro" id="IPR011833">
    <property type="entry name" value="Glycg_phsphrylas"/>
</dbReference>
<evidence type="ECO:0000256" key="1">
    <source>
        <dbReference type="ARBA" id="ARBA00001275"/>
    </source>
</evidence>
<evidence type="ECO:0000313" key="12">
    <source>
        <dbReference type="EMBL" id="GMM58476.1"/>
    </source>
</evidence>
<comment type="similarity">
    <text evidence="3 10">Belongs to the glycogen phosphorylase family.</text>
</comment>
<keyword evidence="8 10" id="KW-0119">Carbohydrate metabolism</keyword>
<keyword evidence="6 10" id="KW-0808">Transferase</keyword>
<evidence type="ECO:0000256" key="8">
    <source>
        <dbReference type="ARBA" id="ARBA00023277"/>
    </source>
</evidence>
<reference evidence="12 13" key="1">
    <citation type="journal article" date="2023" name="Elife">
        <title>Identification of key yeast species and microbe-microbe interactions impacting larval growth of Drosophila in the wild.</title>
        <authorList>
            <person name="Mure A."/>
            <person name="Sugiura Y."/>
            <person name="Maeda R."/>
            <person name="Honda K."/>
            <person name="Sakurai N."/>
            <person name="Takahashi Y."/>
            <person name="Watada M."/>
            <person name="Katoh T."/>
            <person name="Gotoh A."/>
            <person name="Gotoh Y."/>
            <person name="Taniguchi I."/>
            <person name="Nakamura K."/>
            <person name="Hayashi T."/>
            <person name="Katayama T."/>
            <person name="Uemura T."/>
            <person name="Hattori Y."/>
        </authorList>
    </citation>
    <scope>NUCLEOTIDE SEQUENCE [LARGE SCALE GENOMIC DNA]</scope>
    <source>
        <strain evidence="12 13">KH-74</strain>
    </source>
</reference>
<dbReference type="NCBIfam" id="TIGR02093">
    <property type="entry name" value="P_ylase"/>
    <property type="match status" value="1"/>
</dbReference>
<dbReference type="Gene3D" id="3.40.50.2000">
    <property type="entry name" value="Glycogen Phosphorylase B"/>
    <property type="match status" value="2"/>
</dbReference>
<dbReference type="EC" id="2.4.1.1" evidence="10"/>
<keyword evidence="4" id="KW-0021">Allosteric enzyme</keyword>
<name>A0AAV5S4W7_MAUHU</name>
<dbReference type="GO" id="GO:0030170">
    <property type="term" value="F:pyridoxal phosphate binding"/>
    <property type="evidence" value="ECO:0007669"/>
    <property type="project" value="InterPro"/>
</dbReference>
<evidence type="ECO:0000256" key="10">
    <source>
        <dbReference type="RuleBase" id="RU000587"/>
    </source>
</evidence>
<keyword evidence="7 9" id="KW-0663">Pyridoxal phosphate</keyword>
<dbReference type="FunFam" id="3.40.50.2000:FF:000002">
    <property type="entry name" value="Alpha-1,4 glucan phosphorylase"/>
    <property type="match status" value="1"/>
</dbReference>
<protein>
    <recommendedName>
        <fullName evidence="10">Alpha-1,4 glucan phosphorylase</fullName>
        <ecNumber evidence="10">2.4.1.1</ecNumber>
    </recommendedName>
</protein>
<comment type="cofactor">
    <cofactor evidence="2 10">
        <name>pyridoxal 5'-phosphate</name>
        <dbReference type="ChEBI" id="CHEBI:597326"/>
    </cofactor>
</comment>
<dbReference type="Pfam" id="PF00343">
    <property type="entry name" value="Phosphorylase"/>
    <property type="match status" value="1"/>
</dbReference>
<gene>
    <name evidence="12" type="ORF">DAKH74_050930</name>
</gene>
<evidence type="ECO:0000256" key="9">
    <source>
        <dbReference type="PIRSR" id="PIRSR000460-1"/>
    </source>
</evidence>
<dbReference type="GO" id="GO:0005737">
    <property type="term" value="C:cytoplasm"/>
    <property type="evidence" value="ECO:0007669"/>
    <property type="project" value="TreeGrafter"/>
</dbReference>
<sequence>MVPPTNSSTTNDMITEEPTSPHQIPRLTRRLTGFLPQEIKAIDATIPLKSRSLWQKHQVKKFENADQFEGRFIDHVETTLARSLYNCDDLAAYEATSMAVRDNLTIDWNKTQQKFTTRDPKRIYYLSLEFLMGRALDNALINMDISDKNETDVNGASGKPTKKKEGAATNTKEMVAESLDELGFRLEDVIEQEPDAALGNGGLGRLAACFIDSMATENIPAWGYGLRYEYGIFAQKIIDGYQVETPDYWLNLGNAWEIERNEVQFPVTFYGYVDRSEKNTSTLAPSQWIGGERVLACAYDFPVPGYKTSNVNNLRLWKAKPTTEFDFAKFNSGDYQNSVEAQQRAESITACLYPNDNFEQGKELRLKQQYFWCSASLHDIIRRYKKTKRPWREFPDQVAIQLNDTHPTLAVVELQRILVDLEKLDWHDAWDIVTKTFAYTNHTVMQEALEKWPVGLFGHLLPRHLEIIYDINWFFLQDVAKKFPKDVDLLSRISIIEEGGQERQIRMAFLAVVGSHKVNGVAELHSELIKTTIFGDFVKFFGPSKFTNVTNGITPRRWLKSANPALDKLISETLQDPEGNYLLDMPALTKLSALADDKEFQKKWYKVKKDNKIRLADLIKKLNGGVDIIDREHIDDTLFDMQVKRIHEYKRQQLNIFGVIYRYLAMKTMIANGASLKEVEEKFPRKVSFFGGKSAPGYYMAKLIIKLINSVGDVINNDVEIGNLLKVVFIPEYNVSKAEIIIPASDLSEHISTAGTEASGTSNMKFAMNGGLIIGTVDGANVEITREIGEDNIFLFGNLSENVEELRYNHQYQETPIPEDLDKVLKHIEEGNFSPENPNEFQPIVDTIKAHGDYYLCSDDFDSYIATQELVDQVFHTQRDEWTKKSILSVANCGFFSSDRCIQEYSETIWNVEPVKK</sequence>
<evidence type="ECO:0000256" key="3">
    <source>
        <dbReference type="ARBA" id="ARBA00006047"/>
    </source>
</evidence>
<evidence type="ECO:0000256" key="11">
    <source>
        <dbReference type="SAM" id="MobiDB-lite"/>
    </source>
</evidence>
<dbReference type="GO" id="GO:0008184">
    <property type="term" value="F:glycogen phosphorylase activity"/>
    <property type="evidence" value="ECO:0007669"/>
    <property type="project" value="InterPro"/>
</dbReference>
<dbReference type="InterPro" id="IPR035090">
    <property type="entry name" value="Pyridoxal_P_attach_site"/>
</dbReference>
<dbReference type="PANTHER" id="PTHR11468:SF3">
    <property type="entry name" value="GLYCOGEN PHOSPHORYLASE, LIVER FORM"/>
    <property type="match status" value="1"/>
</dbReference>
<evidence type="ECO:0000256" key="7">
    <source>
        <dbReference type="ARBA" id="ARBA00022898"/>
    </source>
</evidence>
<dbReference type="EMBL" id="BTGD01000025">
    <property type="protein sequence ID" value="GMM58476.1"/>
    <property type="molecule type" value="Genomic_DNA"/>
</dbReference>
<keyword evidence="13" id="KW-1185">Reference proteome</keyword>
<evidence type="ECO:0000256" key="6">
    <source>
        <dbReference type="ARBA" id="ARBA00022679"/>
    </source>
</evidence>
<proteinExistence type="inferred from homology"/>
<dbReference type="FunFam" id="3.40.50.2000:FF:000003">
    <property type="entry name" value="Alpha-1,4 glucan phosphorylase"/>
    <property type="match status" value="1"/>
</dbReference>
<organism evidence="12 13">
    <name type="scientific">Maudiozyma humilis</name>
    <name type="common">Sour dough yeast</name>
    <name type="synonym">Kazachstania humilis</name>
    <dbReference type="NCBI Taxonomy" id="51915"/>
    <lineage>
        <taxon>Eukaryota</taxon>
        <taxon>Fungi</taxon>
        <taxon>Dikarya</taxon>
        <taxon>Ascomycota</taxon>
        <taxon>Saccharomycotina</taxon>
        <taxon>Saccharomycetes</taxon>
        <taxon>Saccharomycetales</taxon>
        <taxon>Saccharomycetaceae</taxon>
        <taxon>Maudiozyma</taxon>
    </lineage>
</organism>
<comment type="catalytic activity">
    <reaction evidence="1 10">
        <text>[(1-&gt;4)-alpha-D-glucosyl](n) + phosphate = [(1-&gt;4)-alpha-D-glucosyl](n-1) + alpha-D-glucose 1-phosphate</text>
        <dbReference type="Rhea" id="RHEA:41732"/>
        <dbReference type="Rhea" id="RHEA-COMP:9584"/>
        <dbReference type="Rhea" id="RHEA-COMP:9586"/>
        <dbReference type="ChEBI" id="CHEBI:15444"/>
        <dbReference type="ChEBI" id="CHEBI:43474"/>
        <dbReference type="ChEBI" id="CHEBI:58601"/>
        <dbReference type="EC" id="2.4.1.1"/>
    </reaction>
</comment>
<feature type="modified residue" description="N6-(pyridoxal phosphate)lysine" evidence="9">
    <location>
        <position position="765"/>
    </location>
</feature>
<dbReference type="GO" id="GO:0005980">
    <property type="term" value="P:glycogen catabolic process"/>
    <property type="evidence" value="ECO:0007669"/>
    <property type="project" value="TreeGrafter"/>
</dbReference>
<dbReference type="CDD" id="cd04300">
    <property type="entry name" value="GT35_Glycogen_Phosphorylase"/>
    <property type="match status" value="1"/>
</dbReference>
<dbReference type="PIRSF" id="PIRSF000460">
    <property type="entry name" value="Pprylas_GlgP"/>
    <property type="match status" value="1"/>
</dbReference>
<evidence type="ECO:0000256" key="5">
    <source>
        <dbReference type="ARBA" id="ARBA00022676"/>
    </source>
</evidence>
<feature type="region of interest" description="Disordered" evidence="11">
    <location>
        <begin position="150"/>
        <end position="170"/>
    </location>
</feature>
<comment type="caution">
    <text evidence="12">The sequence shown here is derived from an EMBL/GenBank/DDBJ whole genome shotgun (WGS) entry which is preliminary data.</text>
</comment>
<evidence type="ECO:0000313" key="13">
    <source>
        <dbReference type="Proteomes" id="UP001377567"/>
    </source>
</evidence>
<feature type="region of interest" description="Disordered" evidence="11">
    <location>
        <begin position="1"/>
        <end position="22"/>
    </location>
</feature>
<dbReference type="PROSITE" id="PS00102">
    <property type="entry name" value="PHOSPHORYLASE"/>
    <property type="match status" value="1"/>
</dbReference>
<comment type="function">
    <text evidence="10">Allosteric enzyme that catalyzes the rate-limiting step in glycogen catabolism, the phosphorolytic cleavage of glycogen to produce glucose-1-phosphate, and plays a central role in maintaining cellular and organismal glucose homeostasis.</text>
</comment>